<dbReference type="Proteomes" id="UP000604046">
    <property type="component" value="Unassembled WGS sequence"/>
</dbReference>
<accession>A0A812I8S8</accession>
<reference evidence="1" key="1">
    <citation type="submission" date="2021-02" db="EMBL/GenBank/DDBJ databases">
        <authorList>
            <person name="Dougan E. K."/>
            <person name="Rhodes N."/>
            <person name="Thang M."/>
            <person name="Chan C."/>
        </authorList>
    </citation>
    <scope>NUCLEOTIDE SEQUENCE</scope>
</reference>
<dbReference type="EMBL" id="CAJNDS010000191">
    <property type="protein sequence ID" value="CAE7024837.1"/>
    <property type="molecule type" value="Genomic_DNA"/>
</dbReference>
<evidence type="ECO:0000313" key="1">
    <source>
        <dbReference type="EMBL" id="CAE7024837.1"/>
    </source>
</evidence>
<keyword evidence="2" id="KW-1185">Reference proteome</keyword>
<dbReference type="AlphaFoldDB" id="A0A812I8S8"/>
<proteinExistence type="predicted"/>
<organism evidence="1 2">
    <name type="scientific">Symbiodinium natans</name>
    <dbReference type="NCBI Taxonomy" id="878477"/>
    <lineage>
        <taxon>Eukaryota</taxon>
        <taxon>Sar</taxon>
        <taxon>Alveolata</taxon>
        <taxon>Dinophyceae</taxon>
        <taxon>Suessiales</taxon>
        <taxon>Symbiodiniaceae</taxon>
        <taxon>Symbiodinium</taxon>
    </lineage>
</organism>
<comment type="caution">
    <text evidence="1">The sequence shown here is derived from an EMBL/GenBank/DDBJ whole genome shotgun (WGS) entry which is preliminary data.</text>
</comment>
<name>A0A812I8S8_9DINO</name>
<sequence>MANDELPTASAGASARTRCESIPDFPGAMVPEYSAEVRSPGEPVGRAQHILYDSVSDPTDTESEQEIVAKARRRRGQPPSVGSAGHGTAVHCLAL</sequence>
<dbReference type="OrthoDB" id="10458417at2759"/>
<gene>
    <name evidence="1" type="ORF">SNAT2548_LOCUS3125</name>
</gene>
<protein>
    <submittedName>
        <fullName evidence="1">Uncharacterized protein</fullName>
    </submittedName>
</protein>
<evidence type="ECO:0000313" key="2">
    <source>
        <dbReference type="Proteomes" id="UP000604046"/>
    </source>
</evidence>